<reference evidence="1" key="1">
    <citation type="journal article" date="2021" name="Sci. Adv.">
        <title>The American lobster genome reveals insights on longevity, neural, and immune adaptations.</title>
        <authorList>
            <person name="Polinski J.M."/>
            <person name="Zimin A.V."/>
            <person name="Clark K.F."/>
            <person name="Kohn A.B."/>
            <person name="Sadowski N."/>
            <person name="Timp W."/>
            <person name="Ptitsyn A."/>
            <person name="Khanna P."/>
            <person name="Romanova D.Y."/>
            <person name="Williams P."/>
            <person name="Greenwood S.J."/>
            <person name="Moroz L.L."/>
            <person name="Walt D.R."/>
            <person name="Bodnar A.G."/>
        </authorList>
    </citation>
    <scope>NUCLEOTIDE SEQUENCE</scope>
    <source>
        <strain evidence="1">GMGI-L3</strain>
    </source>
</reference>
<dbReference type="PANTHER" id="PTHR46409:SF1">
    <property type="entry name" value="HTH PSQ-TYPE DOMAIN-CONTAINING PROTEIN"/>
    <property type="match status" value="1"/>
</dbReference>
<gene>
    <name evidence="1" type="ORF">Hamer_G000527</name>
</gene>
<name>A0A8J5TLV0_HOMAM</name>
<protein>
    <submittedName>
        <fullName evidence="1">Uncharacterized protein</fullName>
    </submittedName>
</protein>
<evidence type="ECO:0000313" key="1">
    <source>
        <dbReference type="EMBL" id="KAG7177255.1"/>
    </source>
</evidence>
<dbReference type="EMBL" id="JAHLQT010002534">
    <property type="protein sequence ID" value="KAG7177255.1"/>
    <property type="molecule type" value="Genomic_DNA"/>
</dbReference>
<proteinExistence type="predicted"/>
<sequence>MIGGDSTNTNTGVVWRRHSSIGEVARSQVPLDDLSAPCKRAPPEALNHQAGRPCNSPVSFNFKPVEGIEDIIELPVEIVKSLSTDQHSCYLLIKAIRSGSLSPELVGLKCGPLNHSSWFTTAQAILPLWMREHGLKGEVLRRLEVLVKFCLNFYFKMYYIKVKHHLKFGPEHVVSSLRLLRNQTSKVKNIISAAVIRGAYHAHPENILDSFLSSEDQHQRYFGVRQIEKIRKGRDFGDATVRPHENPKVNLQATSPEDLINLESENI</sequence>
<organism evidence="1 2">
    <name type="scientific">Homarus americanus</name>
    <name type="common">American lobster</name>
    <dbReference type="NCBI Taxonomy" id="6706"/>
    <lineage>
        <taxon>Eukaryota</taxon>
        <taxon>Metazoa</taxon>
        <taxon>Ecdysozoa</taxon>
        <taxon>Arthropoda</taxon>
        <taxon>Crustacea</taxon>
        <taxon>Multicrustacea</taxon>
        <taxon>Malacostraca</taxon>
        <taxon>Eumalacostraca</taxon>
        <taxon>Eucarida</taxon>
        <taxon>Decapoda</taxon>
        <taxon>Pleocyemata</taxon>
        <taxon>Astacidea</taxon>
        <taxon>Nephropoidea</taxon>
        <taxon>Nephropidae</taxon>
        <taxon>Homarus</taxon>
    </lineage>
</organism>
<comment type="caution">
    <text evidence="1">The sequence shown here is derived from an EMBL/GenBank/DDBJ whole genome shotgun (WGS) entry which is preliminary data.</text>
</comment>
<evidence type="ECO:0000313" key="2">
    <source>
        <dbReference type="Proteomes" id="UP000747542"/>
    </source>
</evidence>
<accession>A0A8J5TLV0</accession>
<feature type="non-terminal residue" evidence="1">
    <location>
        <position position="267"/>
    </location>
</feature>
<keyword evidence="2" id="KW-1185">Reference proteome</keyword>
<dbReference type="AlphaFoldDB" id="A0A8J5TLV0"/>
<dbReference type="Proteomes" id="UP000747542">
    <property type="component" value="Unassembled WGS sequence"/>
</dbReference>
<dbReference type="PANTHER" id="PTHR46409">
    <property type="entry name" value="HTH PSQ-TYPE DOMAIN-CONTAINING PROTEIN"/>
    <property type="match status" value="1"/>
</dbReference>